<comment type="caution">
    <text evidence="2">The sequence shown here is derived from an EMBL/GenBank/DDBJ whole genome shotgun (WGS) entry which is preliminary data.</text>
</comment>
<dbReference type="EMBL" id="JBHSGK010000003">
    <property type="protein sequence ID" value="MFC4735255.1"/>
    <property type="molecule type" value="Genomic_DNA"/>
</dbReference>
<name>A0ABV9NT82_9BACI</name>
<evidence type="ECO:0000313" key="3">
    <source>
        <dbReference type="Proteomes" id="UP001595896"/>
    </source>
</evidence>
<keyword evidence="3" id="KW-1185">Reference proteome</keyword>
<keyword evidence="1" id="KW-0812">Transmembrane</keyword>
<protein>
    <submittedName>
        <fullName evidence="2">Uncharacterized protein</fullName>
    </submittedName>
</protein>
<organism evidence="2 3">
    <name type="scientific">Bacillus daqingensis</name>
    <dbReference type="NCBI Taxonomy" id="872396"/>
    <lineage>
        <taxon>Bacteria</taxon>
        <taxon>Bacillati</taxon>
        <taxon>Bacillota</taxon>
        <taxon>Bacilli</taxon>
        <taxon>Bacillales</taxon>
        <taxon>Bacillaceae</taxon>
        <taxon>Bacillus</taxon>
    </lineage>
</organism>
<gene>
    <name evidence="2" type="ORF">ACFO4L_01540</name>
</gene>
<evidence type="ECO:0000313" key="2">
    <source>
        <dbReference type="EMBL" id="MFC4735255.1"/>
    </source>
</evidence>
<keyword evidence="1" id="KW-0472">Membrane</keyword>
<evidence type="ECO:0000256" key="1">
    <source>
        <dbReference type="SAM" id="Phobius"/>
    </source>
</evidence>
<proteinExistence type="predicted"/>
<feature type="transmembrane region" description="Helical" evidence="1">
    <location>
        <begin position="6"/>
        <end position="33"/>
    </location>
</feature>
<dbReference type="Proteomes" id="UP001595896">
    <property type="component" value="Unassembled WGS sequence"/>
</dbReference>
<accession>A0ABV9NT82</accession>
<keyword evidence="1" id="KW-1133">Transmembrane helix</keyword>
<reference evidence="3" key="1">
    <citation type="journal article" date="2019" name="Int. J. Syst. Evol. Microbiol.">
        <title>The Global Catalogue of Microorganisms (GCM) 10K type strain sequencing project: providing services to taxonomists for standard genome sequencing and annotation.</title>
        <authorList>
            <consortium name="The Broad Institute Genomics Platform"/>
            <consortium name="The Broad Institute Genome Sequencing Center for Infectious Disease"/>
            <person name="Wu L."/>
            <person name="Ma J."/>
        </authorList>
    </citation>
    <scope>NUCLEOTIDE SEQUENCE [LARGE SCALE GENOMIC DNA]</scope>
    <source>
        <strain evidence="3">JCM 12165</strain>
    </source>
</reference>
<sequence length="43" mass="4402">MMSSQAVSFGITAAIVTFLLGGAGVYLVTNFLLGLIAGKLLEN</sequence>
<dbReference type="RefSeq" id="WP_377907878.1">
    <property type="nucleotide sequence ID" value="NZ_JBHSGK010000003.1"/>
</dbReference>